<accession>A8F013</accession>
<evidence type="ECO:0000313" key="2">
    <source>
        <dbReference type="Proteomes" id="UP000007056"/>
    </source>
</evidence>
<gene>
    <name evidence="1" type="ordered locus">A1E_05150</name>
</gene>
<reference evidence="2" key="1">
    <citation type="submission" date="2007-09" db="EMBL/GenBank/DDBJ databases">
        <title>Complete genome sequence of Rickettsia canadensis.</title>
        <authorList>
            <person name="Madan A."/>
            <person name="Fahey J."/>
            <person name="Helton E."/>
            <person name="Ketteman M."/>
            <person name="Madan A."/>
            <person name="Rodrigues S."/>
            <person name="Sanchez A."/>
            <person name="Whiting M."/>
            <person name="Dasch G."/>
            <person name="Eremeeva M."/>
        </authorList>
    </citation>
    <scope>NUCLEOTIDE SEQUENCE [LARGE SCALE GENOMIC DNA]</scope>
    <source>
        <strain evidence="2">McKiel</strain>
    </source>
</reference>
<evidence type="ECO:0000313" key="1">
    <source>
        <dbReference type="EMBL" id="ABV73946.1"/>
    </source>
</evidence>
<proteinExistence type="predicted"/>
<protein>
    <submittedName>
        <fullName evidence="1">Uncharacterized protein</fullName>
    </submittedName>
</protein>
<organism evidence="1 2">
    <name type="scientific">Rickettsia canadensis (strain McKiel)</name>
    <dbReference type="NCBI Taxonomy" id="293613"/>
    <lineage>
        <taxon>Bacteria</taxon>
        <taxon>Pseudomonadati</taxon>
        <taxon>Pseudomonadota</taxon>
        <taxon>Alphaproteobacteria</taxon>
        <taxon>Rickettsiales</taxon>
        <taxon>Rickettsiaceae</taxon>
        <taxon>Rickettsieae</taxon>
        <taxon>Rickettsia</taxon>
        <taxon>belli group</taxon>
    </lineage>
</organism>
<dbReference type="Proteomes" id="UP000007056">
    <property type="component" value="Chromosome"/>
</dbReference>
<dbReference type="HOGENOM" id="CLU_3419156_0_0_5"/>
<dbReference type="KEGG" id="rcm:A1E_05150"/>
<dbReference type="EMBL" id="CP000409">
    <property type="protein sequence ID" value="ABV73946.1"/>
    <property type="molecule type" value="Genomic_DNA"/>
</dbReference>
<name>A8F013_RICCK</name>
<sequence>MDGIGQKISLVDELMKTRRAEAKHE</sequence>
<dbReference type="AlphaFoldDB" id="A8F013"/>